<evidence type="ECO:0000313" key="3">
    <source>
        <dbReference type="EMBL" id="EFI99847.1"/>
    </source>
</evidence>
<dbReference type="HOGENOM" id="CLU_1066192_0_0_1"/>
<protein>
    <recommendedName>
        <fullName evidence="2">F-box domain-containing protein</fullName>
    </recommendedName>
</protein>
<keyword evidence="4" id="KW-1185">Reference proteome</keyword>
<sequence length="261" mass="30207">MRRSARLSSRTSQRPQNLDGDSSEVSLPPPKRRKTKASASSASVKGKLAALFELPLDILYEILCNTHPNDLLQISRATKTLRRTLMSRSSIWIWQRSYAAHPDLPTVPEDLNIPQFMSLAVDRWCHSCHGKCADAICWTARTRSCRNCLRNTKHWFRREQMRSKPALRIIGESNLIFQSVMMSLFPYIRITVPSRPSGQVYYLASSVRDFLEKFDRDDVAHMTAAQRDRWLTPTYGEMERLAEHARECEQWVQRLKKRQGG</sequence>
<gene>
    <name evidence="3" type="ORF">SCHCODRAFT_104807</name>
</gene>
<dbReference type="PROSITE" id="PS50181">
    <property type="entry name" value="FBOX"/>
    <property type="match status" value="1"/>
</dbReference>
<dbReference type="InParanoid" id="D8PTW2"/>
<dbReference type="EMBL" id="GL377303">
    <property type="protein sequence ID" value="EFI99847.1"/>
    <property type="molecule type" value="Genomic_DNA"/>
</dbReference>
<dbReference type="InterPro" id="IPR001810">
    <property type="entry name" value="F-box_dom"/>
</dbReference>
<evidence type="ECO:0000256" key="1">
    <source>
        <dbReference type="SAM" id="MobiDB-lite"/>
    </source>
</evidence>
<organism evidence="4">
    <name type="scientific">Schizophyllum commune (strain H4-8 / FGSC 9210)</name>
    <name type="common">Split gill fungus</name>
    <dbReference type="NCBI Taxonomy" id="578458"/>
    <lineage>
        <taxon>Eukaryota</taxon>
        <taxon>Fungi</taxon>
        <taxon>Dikarya</taxon>
        <taxon>Basidiomycota</taxon>
        <taxon>Agaricomycotina</taxon>
        <taxon>Agaricomycetes</taxon>
        <taxon>Agaricomycetidae</taxon>
        <taxon>Agaricales</taxon>
        <taxon>Schizophyllaceae</taxon>
        <taxon>Schizophyllum</taxon>
    </lineage>
</organism>
<dbReference type="RefSeq" id="XP_003034750.1">
    <property type="nucleotide sequence ID" value="XM_003034704.1"/>
</dbReference>
<dbReference type="GeneID" id="9587057"/>
<dbReference type="SUPFAM" id="SSF81383">
    <property type="entry name" value="F-box domain"/>
    <property type="match status" value="1"/>
</dbReference>
<dbReference type="OMA" id="PSWILQY"/>
<dbReference type="AlphaFoldDB" id="D8PTW2"/>
<feature type="domain" description="F-box" evidence="2">
    <location>
        <begin position="48"/>
        <end position="95"/>
    </location>
</feature>
<accession>D8PTW2</accession>
<proteinExistence type="predicted"/>
<reference evidence="3 4" key="1">
    <citation type="journal article" date="2010" name="Nat. Biotechnol.">
        <title>Genome sequence of the model mushroom Schizophyllum commune.</title>
        <authorList>
            <person name="Ohm R.A."/>
            <person name="de Jong J.F."/>
            <person name="Lugones L.G."/>
            <person name="Aerts A."/>
            <person name="Kothe E."/>
            <person name="Stajich J.E."/>
            <person name="de Vries R.P."/>
            <person name="Record E."/>
            <person name="Levasseur A."/>
            <person name="Baker S.E."/>
            <person name="Bartholomew K.A."/>
            <person name="Coutinho P.M."/>
            <person name="Erdmann S."/>
            <person name="Fowler T.J."/>
            <person name="Gathman A.C."/>
            <person name="Lombard V."/>
            <person name="Henrissat B."/>
            <person name="Knabe N."/>
            <person name="Kuees U."/>
            <person name="Lilly W.W."/>
            <person name="Lindquist E."/>
            <person name="Lucas S."/>
            <person name="Magnuson J.K."/>
            <person name="Piumi F."/>
            <person name="Raudaskoski M."/>
            <person name="Salamov A."/>
            <person name="Schmutz J."/>
            <person name="Schwarze F.W.M.R."/>
            <person name="vanKuyk P.A."/>
            <person name="Horton J.S."/>
            <person name="Grigoriev I.V."/>
            <person name="Woesten H.A.B."/>
        </authorList>
    </citation>
    <scope>NUCLEOTIDE SEQUENCE [LARGE SCALE GENOMIC DNA]</scope>
    <source>
        <strain evidence="4">H4-8 / FGSC 9210</strain>
    </source>
</reference>
<dbReference type="Proteomes" id="UP000007431">
    <property type="component" value="Unassembled WGS sequence"/>
</dbReference>
<evidence type="ECO:0000313" key="4">
    <source>
        <dbReference type="Proteomes" id="UP000007431"/>
    </source>
</evidence>
<dbReference type="KEGG" id="scm:SCHCO_02485650"/>
<dbReference type="InterPro" id="IPR036047">
    <property type="entry name" value="F-box-like_dom_sf"/>
</dbReference>
<feature type="region of interest" description="Disordered" evidence="1">
    <location>
        <begin position="1"/>
        <end position="40"/>
    </location>
</feature>
<dbReference type="OrthoDB" id="2322499at2759"/>
<dbReference type="STRING" id="578458.D8PTW2"/>
<feature type="compositionally biased region" description="Polar residues" evidence="1">
    <location>
        <begin position="1"/>
        <end position="25"/>
    </location>
</feature>
<evidence type="ECO:0000259" key="2">
    <source>
        <dbReference type="PROSITE" id="PS50181"/>
    </source>
</evidence>
<dbReference type="VEuPathDB" id="FungiDB:SCHCODRAFT_02485650"/>
<feature type="non-terminal residue" evidence="3">
    <location>
        <position position="261"/>
    </location>
</feature>
<name>D8PTW2_SCHCM</name>